<evidence type="ECO:0000313" key="3">
    <source>
        <dbReference type="Proteomes" id="UP000639643"/>
    </source>
</evidence>
<dbReference type="Proteomes" id="UP000639643">
    <property type="component" value="Unassembled WGS sequence"/>
</dbReference>
<proteinExistence type="predicted"/>
<evidence type="ECO:0000256" key="1">
    <source>
        <dbReference type="SAM" id="MobiDB-lite"/>
    </source>
</evidence>
<feature type="region of interest" description="Disordered" evidence="1">
    <location>
        <begin position="246"/>
        <end position="269"/>
    </location>
</feature>
<protein>
    <submittedName>
        <fullName evidence="2">Acyl-n-acyltransferase</fullName>
    </submittedName>
</protein>
<feature type="region of interest" description="Disordered" evidence="1">
    <location>
        <begin position="293"/>
        <end position="322"/>
    </location>
</feature>
<feature type="region of interest" description="Disordered" evidence="1">
    <location>
        <begin position="25"/>
        <end position="69"/>
    </location>
</feature>
<keyword evidence="2" id="KW-0012">Acyltransferase</keyword>
<dbReference type="CDD" id="cd04301">
    <property type="entry name" value="NAT_SF"/>
    <property type="match status" value="1"/>
</dbReference>
<keyword evidence="2" id="KW-0808">Transferase</keyword>
<evidence type="ECO:0000313" key="2">
    <source>
        <dbReference type="EMBL" id="KAF6837383.1"/>
    </source>
</evidence>
<feature type="compositionally biased region" description="Low complexity" evidence="1">
    <location>
        <begin position="133"/>
        <end position="147"/>
    </location>
</feature>
<dbReference type="EMBL" id="WIGM01000144">
    <property type="protein sequence ID" value="KAF6837383.1"/>
    <property type="molecule type" value="Genomic_DNA"/>
</dbReference>
<feature type="compositionally biased region" description="Polar residues" evidence="1">
    <location>
        <begin position="154"/>
        <end position="169"/>
    </location>
</feature>
<name>A0A8H6KUH7_9PEZI</name>
<reference evidence="2" key="1">
    <citation type="journal article" date="2020" name="Phytopathology">
        <title>Genome Sequence Resources of Colletotrichum truncatum, C. plurivorum, C. musicola, and C. sojae: Four Species Pathogenic to Soybean (Glycine max).</title>
        <authorList>
            <person name="Rogerio F."/>
            <person name="Boufleur T.R."/>
            <person name="Ciampi-Guillardi M."/>
            <person name="Sukno S.A."/>
            <person name="Thon M.R."/>
            <person name="Massola Junior N.S."/>
            <person name="Baroncelli R."/>
        </authorList>
    </citation>
    <scope>NUCLEOTIDE SEQUENCE</scope>
    <source>
        <strain evidence="2">LFN0074</strain>
    </source>
</reference>
<dbReference type="AlphaFoldDB" id="A0A8H6KUH7"/>
<organism evidence="2 3">
    <name type="scientific">Colletotrichum musicola</name>
    <dbReference type="NCBI Taxonomy" id="2175873"/>
    <lineage>
        <taxon>Eukaryota</taxon>
        <taxon>Fungi</taxon>
        <taxon>Dikarya</taxon>
        <taxon>Ascomycota</taxon>
        <taxon>Pezizomycotina</taxon>
        <taxon>Sordariomycetes</taxon>
        <taxon>Hypocreomycetidae</taxon>
        <taxon>Glomerellales</taxon>
        <taxon>Glomerellaceae</taxon>
        <taxon>Colletotrichum</taxon>
        <taxon>Colletotrichum orchidearum species complex</taxon>
    </lineage>
</organism>
<dbReference type="Gene3D" id="3.40.630.30">
    <property type="match status" value="1"/>
</dbReference>
<dbReference type="GO" id="GO:0016746">
    <property type="term" value="F:acyltransferase activity"/>
    <property type="evidence" value="ECO:0007669"/>
    <property type="project" value="UniProtKB-KW"/>
</dbReference>
<keyword evidence="3" id="KW-1185">Reference proteome</keyword>
<dbReference type="InterPro" id="IPR016181">
    <property type="entry name" value="Acyl_CoA_acyltransferase"/>
</dbReference>
<accession>A0A8H6KUH7</accession>
<gene>
    <name evidence="2" type="ORF">CMUS01_05039</name>
</gene>
<dbReference type="SUPFAM" id="SSF55729">
    <property type="entry name" value="Acyl-CoA N-acyltransferases (Nat)"/>
    <property type="match status" value="1"/>
</dbReference>
<feature type="compositionally biased region" description="Low complexity" evidence="1">
    <location>
        <begin position="55"/>
        <end position="69"/>
    </location>
</feature>
<feature type="compositionally biased region" description="Basic and acidic residues" evidence="1">
    <location>
        <begin position="31"/>
        <end position="47"/>
    </location>
</feature>
<sequence>MTSSTLKILLKDCFNNITRMSGWEENTMSDCQEKDGHSRQTDEDKPHRSGGHGRPGSPYPRRLSRSSSLESMNCVTTTTTMQVLVEQSNNIIARSTHTPARGLCIRPGGSSQRTTSIKWAENLPVPDRRLPLSPSDGSVPSTSSSTVQGYPLTRSKNNNSQTCGQTPLNTPEYEEQQGAVQEATILEAKIHQDEDARKLQLPRKSEISQLPLLSQHTDTMASVGRPMAPSIRALQEESVIQEQFQPDEWENNSSSTPLGGEPASPLPPHLAHRAVAPTPDPLTCEVLDSLGEKHGHVAQSKKSHHSWDISEGEDDVSGNEGSPNHIDYHPQFGIASWILHWVNCLPSEPATVNLQGSDEHVFRHGIDPETGEFMAYIEQPDTWTNFEEEKKLEPGALRRRREWTSNFIVRRERAARENLERRVQEAKERESKRTVVKQIQQLAVEPSTAGTQVKATRSANGLMPAKSNNSGVMSSTAPKTRSVAGLELRLGFLSDAQDCATIYNLAVSAHAPLPDNNPISSQRFEFIFNECLRQKLPFVVAVAKKADLTDAKNWPSIDAYRQYMQWRQSQPEEESATSTIYGFAFLSPYERGLGLGSGAAAETVKATVFVHPDHRRHGVGSALLDRLLVETSILYHGGDIQYQWKEPDTHDAFERSSFRQVHRIIMHGMVDGDRKNPNWMNSFMKSFQFEKAGRLNQVYKVVTPHTVEWYDQVVWIHWAKKISNGPVCDAGEESECSYDYPGKSRAQFAQSVYQV</sequence>
<feature type="region of interest" description="Disordered" evidence="1">
    <location>
        <begin position="100"/>
        <end position="177"/>
    </location>
</feature>
<comment type="caution">
    <text evidence="2">The sequence shown here is derived from an EMBL/GenBank/DDBJ whole genome shotgun (WGS) entry which is preliminary data.</text>
</comment>
<dbReference type="OrthoDB" id="2129362at2759"/>